<dbReference type="SMART" id="SM00271">
    <property type="entry name" value="DnaJ"/>
    <property type="match status" value="1"/>
</dbReference>
<feature type="compositionally biased region" description="Low complexity" evidence="3">
    <location>
        <begin position="286"/>
        <end position="296"/>
    </location>
</feature>
<dbReference type="InParanoid" id="D8LZB6"/>
<reference evidence="5" key="1">
    <citation type="submission" date="2010-02" db="EMBL/GenBank/DDBJ databases">
        <title>Sequencing and annotation of the Blastocystis hominis genome.</title>
        <authorList>
            <person name="Wincker P."/>
        </authorList>
    </citation>
    <scope>NUCLEOTIDE SEQUENCE</scope>
    <source>
        <strain evidence="5">Singapore isolate B</strain>
    </source>
</reference>
<evidence type="ECO:0000256" key="1">
    <source>
        <dbReference type="ARBA" id="ARBA00023186"/>
    </source>
</evidence>
<keyword evidence="2" id="KW-0175">Coiled coil</keyword>
<dbReference type="GO" id="GO:0042407">
    <property type="term" value="P:cristae formation"/>
    <property type="evidence" value="ECO:0007669"/>
    <property type="project" value="TreeGrafter"/>
</dbReference>
<accession>D8LZB6</accession>
<dbReference type="SUPFAM" id="SSF46565">
    <property type="entry name" value="Chaperone J-domain"/>
    <property type="match status" value="1"/>
</dbReference>
<evidence type="ECO:0000259" key="4">
    <source>
        <dbReference type="PROSITE" id="PS50076"/>
    </source>
</evidence>
<dbReference type="EMBL" id="FN668640">
    <property type="protein sequence ID" value="CBK21155.2"/>
    <property type="molecule type" value="Genomic_DNA"/>
</dbReference>
<dbReference type="PANTHER" id="PTHR44157">
    <property type="entry name" value="DNAJ HOMOLOG SUBFAMILY C MEMBER 11"/>
    <property type="match status" value="1"/>
</dbReference>
<evidence type="ECO:0000313" key="6">
    <source>
        <dbReference type="Proteomes" id="UP000008312"/>
    </source>
</evidence>
<dbReference type="RefSeq" id="XP_012895203.1">
    <property type="nucleotide sequence ID" value="XM_013039749.1"/>
</dbReference>
<dbReference type="Pfam" id="PF11875">
    <property type="entry name" value="DnaJ-like_C11_C"/>
    <property type="match status" value="1"/>
</dbReference>
<feature type="coiled-coil region" evidence="2">
    <location>
        <begin position="130"/>
        <end position="157"/>
    </location>
</feature>
<dbReference type="InterPro" id="IPR036869">
    <property type="entry name" value="J_dom_sf"/>
</dbReference>
<gene>
    <name evidence="5" type="ORF">GSBLH_T00001351001</name>
</gene>
<proteinExistence type="predicted"/>
<feature type="compositionally biased region" description="Basic residues" evidence="3">
    <location>
        <begin position="297"/>
        <end position="312"/>
    </location>
</feature>
<dbReference type="Gene3D" id="1.10.287.110">
    <property type="entry name" value="DnaJ domain"/>
    <property type="match status" value="1"/>
</dbReference>
<dbReference type="GeneID" id="24918616"/>
<keyword evidence="1" id="KW-0143">Chaperone</keyword>
<dbReference type="InterPro" id="IPR024586">
    <property type="entry name" value="DnaJ-like_C11_C"/>
</dbReference>
<dbReference type="Proteomes" id="UP000008312">
    <property type="component" value="Unassembled WGS sequence"/>
</dbReference>
<dbReference type="PROSITE" id="PS50076">
    <property type="entry name" value="DNAJ_2"/>
    <property type="match status" value="1"/>
</dbReference>
<dbReference type="AlphaFoldDB" id="D8LZB6"/>
<dbReference type="Pfam" id="PF00226">
    <property type="entry name" value="DnaJ"/>
    <property type="match status" value="1"/>
</dbReference>
<evidence type="ECO:0000313" key="5">
    <source>
        <dbReference type="EMBL" id="CBK21155.2"/>
    </source>
</evidence>
<name>D8LZB6_BLAHO</name>
<evidence type="ECO:0000256" key="2">
    <source>
        <dbReference type="SAM" id="Coils"/>
    </source>
</evidence>
<keyword evidence="6" id="KW-1185">Reference proteome</keyword>
<dbReference type="PANTHER" id="PTHR44157:SF1">
    <property type="entry name" value="DNAJ HOMOLOG SUBFAMILY C MEMBER 11"/>
    <property type="match status" value="1"/>
</dbReference>
<feature type="region of interest" description="Disordered" evidence="3">
    <location>
        <begin position="286"/>
        <end position="312"/>
    </location>
</feature>
<protein>
    <recommendedName>
        <fullName evidence="4">J domain-containing protein</fullName>
    </recommendedName>
</protein>
<dbReference type="GO" id="GO:0005739">
    <property type="term" value="C:mitochondrion"/>
    <property type="evidence" value="ECO:0007669"/>
    <property type="project" value="GOC"/>
</dbReference>
<dbReference type="CDD" id="cd06257">
    <property type="entry name" value="DnaJ"/>
    <property type="match status" value="1"/>
</dbReference>
<organism evidence="5">
    <name type="scientific">Blastocystis hominis</name>
    <dbReference type="NCBI Taxonomy" id="12968"/>
    <lineage>
        <taxon>Eukaryota</taxon>
        <taxon>Sar</taxon>
        <taxon>Stramenopiles</taxon>
        <taxon>Bigyra</taxon>
        <taxon>Opalozoa</taxon>
        <taxon>Opalinata</taxon>
        <taxon>Blastocystidae</taxon>
        <taxon>Blastocystis</taxon>
    </lineage>
</organism>
<dbReference type="OrthoDB" id="18010at2759"/>
<evidence type="ECO:0000256" key="3">
    <source>
        <dbReference type="SAM" id="MobiDB-lite"/>
    </source>
</evidence>
<dbReference type="InterPro" id="IPR001623">
    <property type="entry name" value="DnaJ_domain"/>
</dbReference>
<sequence length="312" mass="36269">MTANMPDVVESDSDTELIKLEDVHFPGGIRPFQEPPRTSDNTDLDYYAILGLDCKASDTDIKSAVRAMSMFYHPDRRRRVFRNVETPEGLDEECDKILEYVRMAKNTLENEGEHRNYNFLHFQVGEFDEREILKHDKAEAEELVKNMRMTAQFIEEEELRKENEGLIIEEAWFGAIMDSVDPNLTIEDMQLGRIIDVRIPMTIQIIDSKITRGLASPPHSLPDNKEQGYSLTKVPGFYDCCVGEEKRLFVRYRFHRLTFIMNIGEHDRILIPSRCIIASLSSSSQTTSRTCPARSFRSGRRRSRRRRRSGRR</sequence>
<dbReference type="InterPro" id="IPR052243">
    <property type="entry name" value="Mito_inner_membrane_organizer"/>
</dbReference>
<feature type="domain" description="J" evidence="4">
    <location>
        <begin position="45"/>
        <end position="121"/>
    </location>
</feature>